<protein>
    <recommendedName>
        <fullName evidence="3">Carboxypeptidase regulatory-like domain-containing protein</fullName>
    </recommendedName>
</protein>
<dbReference type="SUPFAM" id="SSF49464">
    <property type="entry name" value="Carboxypeptidase regulatory domain-like"/>
    <property type="match status" value="1"/>
</dbReference>
<proteinExistence type="predicted"/>
<dbReference type="InterPro" id="IPR008969">
    <property type="entry name" value="CarboxyPept-like_regulatory"/>
</dbReference>
<evidence type="ECO:0008006" key="3">
    <source>
        <dbReference type="Google" id="ProtNLM"/>
    </source>
</evidence>
<dbReference type="EMBL" id="AP021874">
    <property type="protein sequence ID" value="BBO68851.1"/>
    <property type="molecule type" value="Genomic_DNA"/>
</dbReference>
<dbReference type="KEGG" id="dalk:DSCA_27810"/>
<sequence length="163" mass="18731">MHYNIKGSVIDAQTKKPVVGAVIAVKWFRYKLAPIGLPTPKERYGTTEEITDSQGSFKIPNYPFGSHFIGIYKKGYVCWSSDSVFNPHGKDEDEMIVRRWLDVKHGMVIKLEPKTEGFPEVEHASFVCMDVDIKLSSPTPMFDKVTQEESETYENYIYKRNTK</sequence>
<name>A0A5K7YPL8_9BACT</name>
<dbReference type="Proteomes" id="UP000427906">
    <property type="component" value="Chromosome"/>
</dbReference>
<reference evidence="1 2" key="1">
    <citation type="submission" date="2019-11" db="EMBL/GenBank/DDBJ databases">
        <title>Comparative genomics of hydrocarbon-degrading Desulfosarcina strains.</title>
        <authorList>
            <person name="Watanabe M."/>
            <person name="Kojima H."/>
            <person name="Fukui M."/>
        </authorList>
    </citation>
    <scope>NUCLEOTIDE SEQUENCE [LARGE SCALE GENOMIC DNA]</scope>
    <source>
        <strain evidence="1 2">PL12</strain>
    </source>
</reference>
<dbReference type="Gene3D" id="2.60.40.1120">
    <property type="entry name" value="Carboxypeptidase-like, regulatory domain"/>
    <property type="match status" value="1"/>
</dbReference>
<gene>
    <name evidence="1" type="ORF">DSCA_27810</name>
</gene>
<keyword evidence="2" id="KW-1185">Reference proteome</keyword>
<accession>A0A5K7YPL8</accession>
<evidence type="ECO:0000313" key="1">
    <source>
        <dbReference type="EMBL" id="BBO68851.1"/>
    </source>
</evidence>
<organism evidence="1 2">
    <name type="scientific">Desulfosarcina alkanivorans</name>
    <dbReference type="NCBI Taxonomy" id="571177"/>
    <lineage>
        <taxon>Bacteria</taxon>
        <taxon>Pseudomonadati</taxon>
        <taxon>Thermodesulfobacteriota</taxon>
        <taxon>Desulfobacteria</taxon>
        <taxon>Desulfobacterales</taxon>
        <taxon>Desulfosarcinaceae</taxon>
        <taxon>Desulfosarcina</taxon>
    </lineage>
</organism>
<evidence type="ECO:0000313" key="2">
    <source>
        <dbReference type="Proteomes" id="UP000427906"/>
    </source>
</evidence>
<dbReference type="AlphaFoldDB" id="A0A5K7YPL8"/>